<organism evidence="11 12">
    <name type="scientific">Mollisia scopiformis</name>
    <name type="common">Conifer needle endophyte fungus</name>
    <name type="synonym">Phialocephala scopiformis</name>
    <dbReference type="NCBI Taxonomy" id="149040"/>
    <lineage>
        <taxon>Eukaryota</taxon>
        <taxon>Fungi</taxon>
        <taxon>Dikarya</taxon>
        <taxon>Ascomycota</taxon>
        <taxon>Pezizomycotina</taxon>
        <taxon>Leotiomycetes</taxon>
        <taxon>Helotiales</taxon>
        <taxon>Mollisiaceae</taxon>
        <taxon>Mollisia</taxon>
    </lineage>
</organism>
<name>A0A132B5F3_MOLSC</name>
<feature type="active site" description="Proton donor" evidence="6">
    <location>
        <position position="181"/>
    </location>
</feature>
<gene>
    <name evidence="11" type="ORF">LY89DRAFT_660866</name>
</gene>
<evidence type="ECO:0000256" key="6">
    <source>
        <dbReference type="PIRSR" id="PIRSR601382-1"/>
    </source>
</evidence>
<dbReference type="OrthoDB" id="8118055at2759"/>
<feature type="disulfide bond" evidence="8">
    <location>
        <begin position="390"/>
        <end position="419"/>
    </location>
</feature>
<dbReference type="Proteomes" id="UP000070700">
    <property type="component" value="Unassembled WGS sequence"/>
</dbReference>
<dbReference type="GO" id="GO:0016020">
    <property type="term" value="C:membrane"/>
    <property type="evidence" value="ECO:0007669"/>
    <property type="project" value="InterPro"/>
</dbReference>
<dbReference type="SUPFAM" id="SSF48225">
    <property type="entry name" value="Seven-hairpin glycosidases"/>
    <property type="match status" value="1"/>
</dbReference>
<dbReference type="GO" id="GO:0004571">
    <property type="term" value="F:mannosyl-oligosaccharide 1,2-alpha-mannosidase activity"/>
    <property type="evidence" value="ECO:0007669"/>
    <property type="project" value="InterPro"/>
</dbReference>
<dbReference type="KEGG" id="psco:LY89DRAFT_660866"/>
<dbReference type="GO" id="GO:0036503">
    <property type="term" value="P:ERAD pathway"/>
    <property type="evidence" value="ECO:0007669"/>
    <property type="project" value="UniProtKB-ARBA"/>
</dbReference>
<protein>
    <recommendedName>
        <fullName evidence="9">alpha-1,2-Mannosidase</fullName>
        <ecNumber evidence="9">3.2.1.-</ecNumber>
    </recommendedName>
</protein>
<comment type="similarity">
    <text evidence="3 9">Belongs to the glycosyl hydrolase 47 family.</text>
</comment>
<dbReference type="PRINTS" id="PR00747">
    <property type="entry name" value="GLYHDRLASE47"/>
</dbReference>
<dbReference type="RefSeq" id="XP_018061479.1">
    <property type="nucleotide sequence ID" value="XM_018212572.1"/>
</dbReference>
<dbReference type="InterPro" id="IPR050749">
    <property type="entry name" value="Glycosyl_Hydrolase_47"/>
</dbReference>
<evidence type="ECO:0000256" key="5">
    <source>
        <dbReference type="ARBA" id="ARBA00023157"/>
    </source>
</evidence>
<evidence type="ECO:0000256" key="8">
    <source>
        <dbReference type="PIRSR" id="PIRSR601382-3"/>
    </source>
</evidence>
<proteinExistence type="inferred from homology"/>
<dbReference type="InterPro" id="IPR036026">
    <property type="entry name" value="Seven-hairpin_glycosidases"/>
</dbReference>
<comment type="cofactor">
    <cofactor evidence="1 7">
        <name>Ca(2+)</name>
        <dbReference type="ChEBI" id="CHEBI:29108"/>
    </cofactor>
</comment>
<dbReference type="PANTHER" id="PTHR11742">
    <property type="entry name" value="MANNOSYL-OLIGOSACCHARIDE ALPHA-1,2-MANNOSIDASE-RELATED"/>
    <property type="match status" value="1"/>
</dbReference>
<dbReference type="GO" id="GO:0005509">
    <property type="term" value="F:calcium ion binding"/>
    <property type="evidence" value="ECO:0007669"/>
    <property type="project" value="InterPro"/>
</dbReference>
<keyword evidence="10" id="KW-0812">Transmembrane</keyword>
<evidence type="ECO:0000256" key="9">
    <source>
        <dbReference type="RuleBase" id="RU361193"/>
    </source>
</evidence>
<keyword evidence="4 9" id="KW-0378">Hydrolase</keyword>
<evidence type="ECO:0000256" key="3">
    <source>
        <dbReference type="ARBA" id="ARBA00007658"/>
    </source>
</evidence>
<feature type="active site" evidence="6">
    <location>
        <position position="502"/>
    </location>
</feature>
<dbReference type="GO" id="GO:0005975">
    <property type="term" value="P:carbohydrate metabolic process"/>
    <property type="evidence" value="ECO:0007669"/>
    <property type="project" value="InterPro"/>
</dbReference>
<feature type="binding site" evidence="7">
    <location>
        <position position="602"/>
    </location>
    <ligand>
        <name>Ca(2+)</name>
        <dbReference type="ChEBI" id="CHEBI:29108"/>
    </ligand>
</feature>
<dbReference type="EMBL" id="KQ947441">
    <property type="protein sequence ID" value="KUJ07124.1"/>
    <property type="molecule type" value="Genomic_DNA"/>
</dbReference>
<evidence type="ECO:0000256" key="1">
    <source>
        <dbReference type="ARBA" id="ARBA00001913"/>
    </source>
</evidence>
<dbReference type="InterPro" id="IPR012341">
    <property type="entry name" value="6hp_glycosidase-like_sf"/>
</dbReference>
<evidence type="ECO:0000313" key="11">
    <source>
        <dbReference type="EMBL" id="KUJ07124.1"/>
    </source>
</evidence>
<evidence type="ECO:0000256" key="7">
    <source>
        <dbReference type="PIRSR" id="PIRSR601382-2"/>
    </source>
</evidence>
<evidence type="ECO:0000256" key="2">
    <source>
        <dbReference type="ARBA" id="ARBA00004922"/>
    </source>
</evidence>
<keyword evidence="7" id="KW-0479">Metal-binding</keyword>
<keyword evidence="9" id="KW-0326">Glycosidase</keyword>
<dbReference type="AlphaFoldDB" id="A0A132B5F3"/>
<dbReference type="UniPathway" id="UPA00378"/>
<accession>A0A132B5F3</accession>
<keyword evidence="10" id="KW-0472">Membrane</keyword>
<keyword evidence="7" id="KW-0106">Calcium</keyword>
<comment type="pathway">
    <text evidence="2">Protein modification; protein glycosylation.</text>
</comment>
<evidence type="ECO:0000313" key="12">
    <source>
        <dbReference type="Proteomes" id="UP000070700"/>
    </source>
</evidence>
<dbReference type="FunFam" id="1.50.10.10:FF:000037">
    <property type="entry name" value="alpha-1,2-Mannosidase"/>
    <property type="match status" value="1"/>
</dbReference>
<dbReference type="STRING" id="149040.A0A132B5F3"/>
<feature type="transmembrane region" description="Helical" evidence="10">
    <location>
        <begin position="7"/>
        <end position="24"/>
    </location>
</feature>
<dbReference type="InParanoid" id="A0A132B5F3"/>
<dbReference type="Gene3D" id="1.50.10.10">
    <property type="match status" value="1"/>
</dbReference>
<keyword evidence="12" id="KW-1185">Reference proteome</keyword>
<feature type="active site" description="Proton donor" evidence="6">
    <location>
        <position position="433"/>
    </location>
</feature>
<dbReference type="Pfam" id="PF01532">
    <property type="entry name" value="Glyco_hydro_47"/>
    <property type="match status" value="1"/>
</dbReference>
<dbReference type="EC" id="3.2.1.-" evidence="9"/>
<feature type="active site" evidence="6">
    <location>
        <position position="319"/>
    </location>
</feature>
<dbReference type="InterPro" id="IPR001382">
    <property type="entry name" value="Glyco_hydro_47"/>
</dbReference>
<sequence length="612" mass="69711">MPAVRRWRVAALTIVFTVTCLYYLTHERNVWNYGYTPYIPALPKPFADDGHVHWSKLPERYPVTSYIALPSGRPKTIPPIQVKQPAEDVKAKEVRLQRREAVKESFTHSWKGYKDHAWLRDEVGPMSGNYKDTFGGWAATLVDALDTLWIMGMKEDFETAVNAAQEIDFTTTESKDVNVFETTIRYLGGFLAAYDISEGKYPLLLAKAVEVGELLMSCFDTPNRMPITRWDWQKYMKGTAQTAPQRMLVSELGSLSLEFTRLSQLTGDPKYYDAVQRIGDEFEKSQNSTQLPGLWPISIDASKPSFSEDTMFTLGGMSDSLYEYFPKQYLILGGLLSQPKTLYENFIEVAKSKMFTRIYNPKNENLTISGDIRTKNKEPELQPRTQHLTCFVGGMVGLGSKIFNRPADLSIAEEITQGCIWAYDSSPNGIMPEIFSVLPCKKNYDCSWDEQYYQDALNDHYPSASTTNAEDKQTHVQKVIADRRLPKGFTSIDDRRYILRPEAIESVFLMYRMTGKQIYAEAAWRMFQAIEKVSRTSIAAAAIMDITQPPGGSGKDDANEVGIEGQKMDSMESFWLAETLKYFYLCFEEWNVVSLDTFVLNTEAHPLRRPHA</sequence>
<dbReference type="GO" id="GO:0005783">
    <property type="term" value="C:endoplasmic reticulum"/>
    <property type="evidence" value="ECO:0007669"/>
    <property type="project" value="TreeGrafter"/>
</dbReference>
<evidence type="ECO:0000256" key="10">
    <source>
        <dbReference type="SAM" id="Phobius"/>
    </source>
</evidence>
<dbReference type="PANTHER" id="PTHR11742:SF49">
    <property type="entry name" value="ALPHA-1,2-MANNOSIDASE"/>
    <property type="match status" value="1"/>
</dbReference>
<evidence type="ECO:0000256" key="4">
    <source>
        <dbReference type="ARBA" id="ARBA00022801"/>
    </source>
</evidence>
<keyword evidence="5 8" id="KW-1015">Disulfide bond</keyword>
<keyword evidence="10" id="KW-1133">Transmembrane helix</keyword>
<reference evidence="11 12" key="1">
    <citation type="submission" date="2015-10" db="EMBL/GenBank/DDBJ databases">
        <title>Full genome of DAOMC 229536 Phialocephala scopiformis, a fungal endophyte of spruce producing the potent anti-insectan compound rugulosin.</title>
        <authorList>
            <consortium name="DOE Joint Genome Institute"/>
            <person name="Walker A.K."/>
            <person name="Frasz S.L."/>
            <person name="Seifert K.A."/>
            <person name="Miller J.D."/>
            <person name="Mondo S.J."/>
            <person name="Labutti K."/>
            <person name="Lipzen A."/>
            <person name="Dockter R."/>
            <person name="Kennedy M."/>
            <person name="Grigoriev I.V."/>
            <person name="Spatafora J.W."/>
        </authorList>
    </citation>
    <scope>NUCLEOTIDE SEQUENCE [LARGE SCALE GENOMIC DNA]</scope>
    <source>
        <strain evidence="11 12">CBS 120377</strain>
    </source>
</reference>
<dbReference type="GeneID" id="28822298"/>